<dbReference type="SUPFAM" id="SSF46894">
    <property type="entry name" value="C-terminal effector domain of the bipartite response regulators"/>
    <property type="match status" value="1"/>
</dbReference>
<dbReference type="PROSITE" id="PS51755">
    <property type="entry name" value="OMPR_PHOB"/>
    <property type="match status" value="1"/>
</dbReference>
<evidence type="ECO:0000259" key="4">
    <source>
        <dbReference type="PROSITE" id="PS50110"/>
    </source>
</evidence>
<evidence type="ECO:0000256" key="2">
    <source>
        <dbReference type="PROSITE-ProRule" id="PRU00169"/>
    </source>
</evidence>
<dbReference type="RefSeq" id="WP_285764522.1">
    <property type="nucleotide sequence ID" value="NZ_BSYJ01000004.1"/>
</dbReference>
<dbReference type="Gene3D" id="3.40.50.2300">
    <property type="match status" value="1"/>
</dbReference>
<dbReference type="SMART" id="SM00448">
    <property type="entry name" value="REC"/>
    <property type="match status" value="1"/>
</dbReference>
<dbReference type="SMART" id="SM00862">
    <property type="entry name" value="Trans_reg_C"/>
    <property type="match status" value="1"/>
</dbReference>
<dbReference type="PANTHER" id="PTHR48111:SF59">
    <property type="entry name" value="TRANSCRIPTIONAL REGULATORY PROTEIN BAER"/>
    <property type="match status" value="1"/>
</dbReference>
<keyword evidence="2" id="KW-0597">Phosphoprotein</keyword>
<evidence type="ECO:0000259" key="5">
    <source>
        <dbReference type="PROSITE" id="PS51755"/>
    </source>
</evidence>
<gene>
    <name evidence="6" type="ORF">MNKW57_22300</name>
</gene>
<dbReference type="InterPro" id="IPR001789">
    <property type="entry name" value="Sig_transdc_resp-reg_receiver"/>
</dbReference>
<evidence type="ECO:0000256" key="3">
    <source>
        <dbReference type="PROSITE-ProRule" id="PRU01091"/>
    </source>
</evidence>
<feature type="DNA-binding region" description="OmpR/PhoB-type" evidence="3">
    <location>
        <begin position="130"/>
        <end position="227"/>
    </location>
</feature>
<dbReference type="InterPro" id="IPR011006">
    <property type="entry name" value="CheY-like_superfamily"/>
</dbReference>
<dbReference type="Pfam" id="PF00072">
    <property type="entry name" value="Response_reg"/>
    <property type="match status" value="1"/>
</dbReference>
<dbReference type="InterPro" id="IPR001867">
    <property type="entry name" value="OmpR/PhoB-type_DNA-bd"/>
</dbReference>
<dbReference type="Gene3D" id="6.10.250.690">
    <property type="match status" value="1"/>
</dbReference>
<evidence type="ECO:0000256" key="1">
    <source>
        <dbReference type="ARBA" id="ARBA00023125"/>
    </source>
</evidence>
<feature type="domain" description="OmpR/PhoB-type" evidence="5">
    <location>
        <begin position="130"/>
        <end position="227"/>
    </location>
</feature>
<dbReference type="InterPro" id="IPR039420">
    <property type="entry name" value="WalR-like"/>
</dbReference>
<dbReference type="InterPro" id="IPR016032">
    <property type="entry name" value="Sig_transdc_resp-reg_C-effctor"/>
</dbReference>
<sequence length="232" mass="25799">MKKKVLVVDDASNIREVVCFALSQSNFQPLDAADGKRALEQFELHKPDMVILDIGMPDIDGTEVCRLIRQKSNVPIIFLSARDEELDRVLALELGGDDYVCKPFSNRELIARVKALFRRSGGELASKEANSKLVHGYLSMDTSAHCAHWNGKPLDFTATEFSMVRVLMERPGHVFSRDVLAAGAYQRQTVVSDRTIDSHMRRARAKLKEAGGQPIETVHGVGYKLNDCSALV</sequence>
<comment type="caution">
    <text evidence="6">The sequence shown here is derived from an EMBL/GenBank/DDBJ whole genome shotgun (WGS) entry which is preliminary data.</text>
</comment>
<dbReference type="PROSITE" id="PS50110">
    <property type="entry name" value="RESPONSE_REGULATORY"/>
    <property type="match status" value="1"/>
</dbReference>
<evidence type="ECO:0000313" key="7">
    <source>
        <dbReference type="Proteomes" id="UP001224392"/>
    </source>
</evidence>
<keyword evidence="7" id="KW-1185">Reference proteome</keyword>
<dbReference type="Pfam" id="PF00486">
    <property type="entry name" value="Trans_reg_C"/>
    <property type="match status" value="1"/>
</dbReference>
<evidence type="ECO:0000313" key="6">
    <source>
        <dbReference type="EMBL" id="GMG87909.1"/>
    </source>
</evidence>
<proteinExistence type="predicted"/>
<dbReference type="Proteomes" id="UP001224392">
    <property type="component" value="Unassembled WGS sequence"/>
</dbReference>
<dbReference type="InterPro" id="IPR036388">
    <property type="entry name" value="WH-like_DNA-bd_sf"/>
</dbReference>
<keyword evidence="1 3" id="KW-0238">DNA-binding</keyword>
<dbReference type="EMBL" id="BSYJ01000004">
    <property type="protein sequence ID" value="GMG87909.1"/>
    <property type="molecule type" value="Genomic_DNA"/>
</dbReference>
<accession>A0ABQ6M0M3</accession>
<dbReference type="CDD" id="cd00383">
    <property type="entry name" value="trans_reg_C"/>
    <property type="match status" value="1"/>
</dbReference>
<protein>
    <submittedName>
        <fullName evidence="6">Response regulator transcription factor</fullName>
    </submittedName>
</protein>
<dbReference type="PANTHER" id="PTHR48111">
    <property type="entry name" value="REGULATOR OF RPOS"/>
    <property type="match status" value="1"/>
</dbReference>
<dbReference type="Gene3D" id="1.10.10.10">
    <property type="entry name" value="Winged helix-like DNA-binding domain superfamily/Winged helix DNA-binding domain"/>
    <property type="match status" value="1"/>
</dbReference>
<dbReference type="SUPFAM" id="SSF52172">
    <property type="entry name" value="CheY-like"/>
    <property type="match status" value="1"/>
</dbReference>
<feature type="domain" description="Response regulatory" evidence="4">
    <location>
        <begin position="4"/>
        <end position="117"/>
    </location>
</feature>
<organism evidence="6 7">
    <name type="scientific">Biformimicrobium ophioploci</name>
    <dbReference type="NCBI Taxonomy" id="3036711"/>
    <lineage>
        <taxon>Bacteria</taxon>
        <taxon>Pseudomonadati</taxon>
        <taxon>Pseudomonadota</taxon>
        <taxon>Gammaproteobacteria</taxon>
        <taxon>Cellvibrionales</taxon>
        <taxon>Microbulbiferaceae</taxon>
        <taxon>Biformimicrobium</taxon>
    </lineage>
</organism>
<name>A0ABQ6M0M3_9GAMM</name>
<reference evidence="6 7" key="1">
    <citation type="submission" date="2023-04" db="EMBL/GenBank/DDBJ databases">
        <title>Marinobulbifer ophiurae gen. nov., sp. Nov., isolate from tissue of brittle star Ophioplocus japonicus.</title>
        <authorList>
            <person name="Kawano K."/>
            <person name="Sawayama S."/>
            <person name="Nakagawa S."/>
        </authorList>
    </citation>
    <scope>NUCLEOTIDE SEQUENCE [LARGE SCALE GENOMIC DNA]</scope>
    <source>
        <strain evidence="6 7">NKW57</strain>
    </source>
</reference>
<feature type="modified residue" description="4-aspartylphosphate" evidence="2">
    <location>
        <position position="53"/>
    </location>
</feature>